<comment type="caution">
    <text evidence="1">The sequence shown here is derived from an EMBL/GenBank/DDBJ whole genome shotgun (WGS) entry which is preliminary data.</text>
</comment>
<evidence type="ECO:0000313" key="2">
    <source>
        <dbReference type="Proteomes" id="UP001064048"/>
    </source>
</evidence>
<dbReference type="EMBL" id="CM046114">
    <property type="protein sequence ID" value="KAI8420317.1"/>
    <property type="molecule type" value="Genomic_DNA"/>
</dbReference>
<evidence type="ECO:0000313" key="1">
    <source>
        <dbReference type="EMBL" id="KAI8420317.1"/>
    </source>
</evidence>
<gene>
    <name evidence="1" type="ORF">MSG28_008845</name>
</gene>
<accession>A0ACC0J875</accession>
<sequence>MDDTESTTTSADENTGNLCDNPTRDTLAEGLLGLLKPTVDQLDERVRATRADDALTNIFQKRGEVMLSTEIMSLTKVMIIPDDGLPDKVCSACVRKLDDCSDFVKQCESSDLYLRGFIKNKDKHANDITIKKYSDIKDEPDGDTDLFEDISEETSILHEIVLKTENTAKPDVHIKNRKPKKAQKEQCSTCGKVLSSK</sequence>
<dbReference type="Proteomes" id="UP001064048">
    <property type="component" value="Chromosome 14"/>
</dbReference>
<organism evidence="1 2">
    <name type="scientific">Choristoneura fumiferana</name>
    <name type="common">Spruce budworm moth</name>
    <name type="synonym">Archips fumiferana</name>
    <dbReference type="NCBI Taxonomy" id="7141"/>
    <lineage>
        <taxon>Eukaryota</taxon>
        <taxon>Metazoa</taxon>
        <taxon>Ecdysozoa</taxon>
        <taxon>Arthropoda</taxon>
        <taxon>Hexapoda</taxon>
        <taxon>Insecta</taxon>
        <taxon>Pterygota</taxon>
        <taxon>Neoptera</taxon>
        <taxon>Endopterygota</taxon>
        <taxon>Lepidoptera</taxon>
        <taxon>Glossata</taxon>
        <taxon>Ditrysia</taxon>
        <taxon>Tortricoidea</taxon>
        <taxon>Tortricidae</taxon>
        <taxon>Tortricinae</taxon>
        <taxon>Choristoneura</taxon>
    </lineage>
</organism>
<protein>
    <submittedName>
        <fullName evidence="1">Uncharacterized protein</fullName>
    </submittedName>
</protein>
<name>A0ACC0J875_CHOFU</name>
<reference evidence="1 2" key="1">
    <citation type="journal article" date="2022" name="Genome Biol. Evol.">
        <title>The Spruce Budworm Genome: Reconstructing the Evolutionary History of Antifreeze Proteins.</title>
        <authorList>
            <person name="Beliveau C."/>
            <person name="Gagne P."/>
            <person name="Picq S."/>
            <person name="Vernygora O."/>
            <person name="Keeling C.I."/>
            <person name="Pinkney K."/>
            <person name="Doucet D."/>
            <person name="Wen F."/>
            <person name="Johnston J.S."/>
            <person name="Maaroufi H."/>
            <person name="Boyle B."/>
            <person name="Laroche J."/>
            <person name="Dewar K."/>
            <person name="Juretic N."/>
            <person name="Blackburn G."/>
            <person name="Nisole A."/>
            <person name="Brunet B."/>
            <person name="Brandao M."/>
            <person name="Lumley L."/>
            <person name="Duan J."/>
            <person name="Quan G."/>
            <person name="Lucarotti C.J."/>
            <person name="Roe A.D."/>
            <person name="Sperling F.A.H."/>
            <person name="Levesque R.C."/>
            <person name="Cusson M."/>
        </authorList>
    </citation>
    <scope>NUCLEOTIDE SEQUENCE [LARGE SCALE GENOMIC DNA]</scope>
    <source>
        <strain evidence="1">Glfc:IPQL:Cfum</strain>
    </source>
</reference>
<proteinExistence type="predicted"/>
<keyword evidence="2" id="KW-1185">Reference proteome</keyword>